<keyword evidence="1" id="KW-0812">Transmembrane</keyword>
<dbReference type="EMBL" id="JASATX010000001">
    <property type="protein sequence ID" value="MDI2098117.1"/>
    <property type="molecule type" value="Genomic_DNA"/>
</dbReference>
<keyword evidence="1" id="KW-1133">Transmembrane helix</keyword>
<protein>
    <submittedName>
        <fullName evidence="2">Uncharacterized protein</fullName>
    </submittedName>
</protein>
<keyword evidence="1" id="KW-0472">Membrane</keyword>
<name>A0AAW6TAG1_9MICO</name>
<feature type="transmembrane region" description="Helical" evidence="1">
    <location>
        <begin position="25"/>
        <end position="47"/>
    </location>
</feature>
<comment type="caution">
    <text evidence="2">The sequence shown here is derived from an EMBL/GenBank/DDBJ whole genome shotgun (WGS) entry which is preliminary data.</text>
</comment>
<evidence type="ECO:0000313" key="2">
    <source>
        <dbReference type="EMBL" id="MDI2098117.1"/>
    </source>
</evidence>
<dbReference type="AlphaFoldDB" id="A0AAW6TAG1"/>
<reference evidence="2 3" key="1">
    <citation type="submission" date="2023-04" db="EMBL/GenBank/DDBJ databases">
        <title>Klugiella caeni sp. nov. isolated from the sludge of biochemical tank.</title>
        <authorList>
            <person name="Geng K."/>
        </authorList>
    </citation>
    <scope>NUCLEOTIDE SEQUENCE [LARGE SCALE GENOMIC DNA]</scope>
    <source>
        <strain evidence="2 3">YN-L-19</strain>
    </source>
</reference>
<keyword evidence="3" id="KW-1185">Reference proteome</keyword>
<evidence type="ECO:0000256" key="1">
    <source>
        <dbReference type="SAM" id="Phobius"/>
    </source>
</evidence>
<proteinExistence type="predicted"/>
<evidence type="ECO:0000313" key="3">
    <source>
        <dbReference type="Proteomes" id="UP001321506"/>
    </source>
</evidence>
<dbReference type="Proteomes" id="UP001321506">
    <property type="component" value="Unassembled WGS sequence"/>
</dbReference>
<gene>
    <name evidence="2" type="ORF">QF206_03950</name>
</gene>
<sequence length="48" mass="5049">MQHDDVLTVLESDEALHGRFTGGQLLSLSVFTLIIPVIALIAVGSSLA</sequence>
<organism evidence="2 3">
    <name type="scientific">Ruicaihuangia caeni</name>
    <dbReference type="NCBI Taxonomy" id="3042517"/>
    <lineage>
        <taxon>Bacteria</taxon>
        <taxon>Bacillati</taxon>
        <taxon>Actinomycetota</taxon>
        <taxon>Actinomycetes</taxon>
        <taxon>Micrococcales</taxon>
        <taxon>Microbacteriaceae</taxon>
        <taxon>Ruicaihuangia</taxon>
    </lineage>
</organism>
<accession>A0AAW6TAG1</accession>
<dbReference type="RefSeq" id="WP_281487878.1">
    <property type="nucleotide sequence ID" value="NZ_CP159582.1"/>
</dbReference>